<dbReference type="Proteomes" id="UP000095283">
    <property type="component" value="Unplaced"/>
</dbReference>
<feature type="domain" description="Ig-like" evidence="2">
    <location>
        <begin position="133"/>
        <end position="345"/>
    </location>
</feature>
<dbReference type="GO" id="GO:0004672">
    <property type="term" value="F:protein kinase activity"/>
    <property type="evidence" value="ECO:0007669"/>
    <property type="project" value="TreeGrafter"/>
</dbReference>
<evidence type="ECO:0000259" key="2">
    <source>
        <dbReference type="PROSITE" id="PS50835"/>
    </source>
</evidence>
<dbReference type="PANTHER" id="PTHR47633">
    <property type="entry name" value="IMMUNOGLOBULIN"/>
    <property type="match status" value="1"/>
</dbReference>
<dbReference type="SMART" id="SM00408">
    <property type="entry name" value="IGc2"/>
    <property type="match status" value="3"/>
</dbReference>
<dbReference type="InterPro" id="IPR003598">
    <property type="entry name" value="Ig_sub2"/>
</dbReference>
<evidence type="ECO:0000256" key="1">
    <source>
        <dbReference type="ARBA" id="ARBA00023319"/>
    </source>
</evidence>
<evidence type="ECO:0000313" key="3">
    <source>
        <dbReference type="Proteomes" id="UP000095283"/>
    </source>
</evidence>
<evidence type="ECO:0000313" key="4">
    <source>
        <dbReference type="WBParaSite" id="Hba_11417"/>
    </source>
</evidence>
<dbReference type="SUPFAM" id="SSF48726">
    <property type="entry name" value="Immunoglobulin"/>
    <property type="match status" value="4"/>
</dbReference>
<dbReference type="InterPro" id="IPR007110">
    <property type="entry name" value="Ig-like_dom"/>
</dbReference>
<dbReference type="AlphaFoldDB" id="A0A1I7X1V2"/>
<dbReference type="Pfam" id="PF07679">
    <property type="entry name" value="I-set"/>
    <property type="match status" value="4"/>
</dbReference>
<name>A0A1I7X1V2_HETBA</name>
<organism evidence="3 4">
    <name type="scientific">Heterorhabditis bacteriophora</name>
    <name type="common">Entomopathogenic nematode worm</name>
    <dbReference type="NCBI Taxonomy" id="37862"/>
    <lineage>
        <taxon>Eukaryota</taxon>
        <taxon>Metazoa</taxon>
        <taxon>Ecdysozoa</taxon>
        <taxon>Nematoda</taxon>
        <taxon>Chromadorea</taxon>
        <taxon>Rhabditida</taxon>
        <taxon>Rhabditina</taxon>
        <taxon>Rhabditomorpha</taxon>
        <taxon>Strongyloidea</taxon>
        <taxon>Heterorhabditidae</taxon>
        <taxon>Heterorhabditis</taxon>
    </lineage>
</organism>
<dbReference type="Gene3D" id="2.60.40.10">
    <property type="entry name" value="Immunoglobulins"/>
    <property type="match status" value="4"/>
</dbReference>
<dbReference type="FunFam" id="2.60.40.10:FF:000107">
    <property type="entry name" value="Myosin, light chain kinase a"/>
    <property type="match status" value="2"/>
</dbReference>
<dbReference type="InterPro" id="IPR003599">
    <property type="entry name" value="Ig_sub"/>
</dbReference>
<keyword evidence="1" id="KW-0393">Immunoglobulin domain</keyword>
<accession>A0A1I7X1V2</accession>
<proteinExistence type="predicted"/>
<dbReference type="PROSITE" id="PS50835">
    <property type="entry name" value="IG_LIKE"/>
    <property type="match status" value="3"/>
</dbReference>
<dbReference type="InterPro" id="IPR036179">
    <property type="entry name" value="Ig-like_dom_sf"/>
</dbReference>
<keyword evidence="3" id="KW-1185">Reference proteome</keyword>
<reference evidence="4" key="1">
    <citation type="submission" date="2016-11" db="UniProtKB">
        <authorList>
            <consortium name="WormBaseParasite"/>
        </authorList>
    </citation>
    <scope>IDENTIFICATION</scope>
</reference>
<sequence>MIFLDIECLEDIVSNVGELITKLSCGLDGIPTPRVMWFKDEKELSVPSVKYDSNFTEGLAELIIKNIEQNDEGSYTCQAINELGSITTKSKLLVEAEKNYTKKTKTEKSSTTKKKKVAEKPITKEEEICSGSPNFHHQLEDCSAKIGQSKILCVTNTTLPEPTVEWFHNGNHVNINKSNYIRKHDKGRYELEILSVEKADEGNLWEVIGKNAFGECSSSCYMTVEVLDDQHAPVFDIPLSDIRCEESELLKLDVKISANPVPEIIWYADLLRSYLFCNDNEIHHSNTYRLQYDDIEGKYSLTIISAYAENSGEYKCVAKNHIGMAQTICYIRIDEHESKRSKKIDDSKAPKFRMHLINPREVSRKSIPLRKVLHLVILILIARADVDNDYAKPKFVQFLTNISAVEGNEVVLECCVTGKPNPAITW</sequence>
<feature type="domain" description="Ig-like" evidence="2">
    <location>
        <begin position="17"/>
        <end position="93"/>
    </location>
</feature>
<dbReference type="PANTHER" id="PTHR47633:SF16">
    <property type="entry name" value="CAVP-TARGET PROTEIN-LIKE"/>
    <property type="match status" value="1"/>
</dbReference>
<dbReference type="InterPro" id="IPR013098">
    <property type="entry name" value="Ig_I-set"/>
</dbReference>
<dbReference type="WBParaSite" id="Hba_11417">
    <property type="protein sequence ID" value="Hba_11417"/>
    <property type="gene ID" value="Hba_11417"/>
</dbReference>
<protein>
    <submittedName>
        <fullName evidence="4">Ig-like domain-containing protein</fullName>
    </submittedName>
</protein>
<dbReference type="SMART" id="SM00409">
    <property type="entry name" value="IG"/>
    <property type="match status" value="3"/>
</dbReference>
<dbReference type="CDD" id="cd00096">
    <property type="entry name" value="Ig"/>
    <property type="match status" value="1"/>
</dbReference>
<feature type="domain" description="Ig-like" evidence="2">
    <location>
        <begin position="393"/>
        <end position="426"/>
    </location>
</feature>
<dbReference type="InterPro" id="IPR013783">
    <property type="entry name" value="Ig-like_fold"/>
</dbReference>